<evidence type="ECO:0000256" key="7">
    <source>
        <dbReference type="ARBA" id="ARBA00023315"/>
    </source>
</evidence>
<name>A0AAJ3HRT8_PROHU</name>
<evidence type="ECO:0000313" key="9">
    <source>
        <dbReference type="EMBL" id="OAT46431.1"/>
    </source>
</evidence>
<comment type="catalytic activity">
    <reaction evidence="8">
        <text>a lipid A + a 1,2-diacyl-sn-glycero-3-phosphocholine = a hepta-acyl lipid A + a 2-acyl-sn-glycero-3-phosphocholine</text>
        <dbReference type="Rhea" id="RHEA:74275"/>
        <dbReference type="ChEBI" id="CHEBI:57643"/>
        <dbReference type="ChEBI" id="CHEBI:57875"/>
        <dbReference type="ChEBI" id="CHEBI:193141"/>
        <dbReference type="ChEBI" id="CHEBI:193142"/>
        <dbReference type="EC" id="2.3.1.251"/>
    </reaction>
</comment>
<comment type="catalytic activity">
    <reaction evidence="8">
        <text>a lipid IIA + a 1,2-diacyl-sn-glycero-3-phosphocholine = a lipid IIB + a 2-acyl-sn-glycero-3-phosphocholine</text>
        <dbReference type="Rhea" id="RHEA:74283"/>
        <dbReference type="ChEBI" id="CHEBI:57643"/>
        <dbReference type="ChEBI" id="CHEBI:57875"/>
        <dbReference type="ChEBI" id="CHEBI:193144"/>
        <dbReference type="ChEBI" id="CHEBI:193145"/>
        <dbReference type="EC" id="2.3.1.251"/>
    </reaction>
</comment>
<dbReference type="GO" id="GO:0016409">
    <property type="term" value="F:palmitoyltransferase activity"/>
    <property type="evidence" value="ECO:0007669"/>
    <property type="project" value="UniProtKB-ARBA"/>
</dbReference>
<feature type="active site" evidence="8">
    <location>
        <position position="127"/>
    </location>
</feature>
<keyword evidence="5 8" id="KW-0472">Membrane</keyword>
<comment type="similarity">
    <text evidence="2 8">Belongs to the lipid A palmitoyltransferase family.</text>
</comment>
<sequence length="211" mass="24781" precursor="true">MSSPHFRYRALATTLFSLTLTTYAFATENSPANTQTITIKNTQTTDQSLQQNNEESYWGKFKRNVSQTWDSDDYNYYLPVWTWHNRFTYDKEKTDRYNETPWGFGMGKYRYDSDNDWHALYAMAFMDSNNRVQPIVGYGFQKMWVPGDLDGFRMGAGFTLSITARHEYNYIPMPLPLPMVSVEYGHLSFQATYVPGTYNNGNVLFAWLRWQ</sequence>
<keyword evidence="10" id="KW-1185">Reference proteome</keyword>
<comment type="subcellular location">
    <subcellularLocation>
        <location evidence="1 8">Cell outer membrane</location>
    </subcellularLocation>
</comment>
<keyword evidence="4 8" id="KW-0732">Signal</keyword>
<dbReference type="Pfam" id="PF07017">
    <property type="entry name" value="PagP"/>
    <property type="match status" value="1"/>
</dbReference>
<dbReference type="Proteomes" id="UP000078250">
    <property type="component" value="Unassembled WGS sequence"/>
</dbReference>
<dbReference type="Gene3D" id="2.40.160.20">
    <property type="match status" value="1"/>
</dbReference>
<protein>
    <recommendedName>
        <fullName evidence="8">Lipid A acyltransferase PagP</fullName>
        <ecNumber evidence="8">2.3.1.251</ecNumber>
    </recommendedName>
    <alternativeName>
        <fullName evidence="8">Lipid A acylation protein</fullName>
    </alternativeName>
</protein>
<dbReference type="GO" id="GO:0009279">
    <property type="term" value="C:cell outer membrane"/>
    <property type="evidence" value="ECO:0007669"/>
    <property type="project" value="UniProtKB-SubCell"/>
</dbReference>
<dbReference type="EMBL" id="LXEV01000024">
    <property type="protein sequence ID" value="OAT46431.1"/>
    <property type="molecule type" value="Genomic_DNA"/>
</dbReference>
<evidence type="ECO:0000313" key="10">
    <source>
        <dbReference type="Proteomes" id="UP000078250"/>
    </source>
</evidence>
<accession>A0AAJ3HRT8</accession>
<dbReference type="AlphaFoldDB" id="A0AAJ3HRT8"/>
<evidence type="ECO:0000256" key="5">
    <source>
        <dbReference type="ARBA" id="ARBA00023136"/>
    </source>
</evidence>
<feature type="signal peptide" evidence="8">
    <location>
        <begin position="1"/>
        <end position="26"/>
    </location>
</feature>
<organism evidence="9 10">
    <name type="scientific">Proteus hauseri ATCC 700826</name>
    <dbReference type="NCBI Taxonomy" id="1354271"/>
    <lineage>
        <taxon>Bacteria</taxon>
        <taxon>Pseudomonadati</taxon>
        <taxon>Pseudomonadota</taxon>
        <taxon>Gammaproteobacteria</taxon>
        <taxon>Enterobacterales</taxon>
        <taxon>Morganellaceae</taxon>
        <taxon>Proteus</taxon>
    </lineage>
</organism>
<reference evidence="9 10" key="1">
    <citation type="submission" date="2016-04" db="EMBL/GenBank/DDBJ databases">
        <title>ATOL: Assembling a taxonomically balanced genome-scale reconstruction of the evolutionary history of the Enterobacteriaceae.</title>
        <authorList>
            <person name="Plunkett G.III."/>
            <person name="Neeno-Eckwall E.C."/>
            <person name="Glasner J.D."/>
            <person name="Perna N.T."/>
        </authorList>
    </citation>
    <scope>NUCLEOTIDE SEQUENCE [LARGE SCALE GENOMIC DNA]</scope>
    <source>
        <strain evidence="9 10">ATCC 700826</strain>
    </source>
</reference>
<dbReference type="InterPro" id="IPR009746">
    <property type="entry name" value="LipidA_acyl_PagP"/>
</dbReference>
<evidence type="ECO:0000256" key="4">
    <source>
        <dbReference type="ARBA" id="ARBA00022729"/>
    </source>
</evidence>
<comment type="catalytic activity">
    <reaction evidence="8">
        <text>a lipid IVA + a 1,2-diacyl-sn-glycero-3-phosphocholine = a lipid IVB + a 2-acyl-sn-glycero-3-phosphocholine</text>
        <dbReference type="Rhea" id="RHEA:74279"/>
        <dbReference type="ChEBI" id="CHEBI:57643"/>
        <dbReference type="ChEBI" id="CHEBI:57875"/>
        <dbReference type="ChEBI" id="CHEBI:176425"/>
        <dbReference type="ChEBI" id="CHEBI:193143"/>
        <dbReference type="EC" id="2.3.1.251"/>
    </reaction>
</comment>
<feature type="active site" evidence="8">
    <location>
        <position position="128"/>
    </location>
</feature>
<feature type="site" description="Role in lipopolysaccharide recognition" evidence="8">
    <location>
        <position position="93"/>
    </location>
</feature>
<evidence type="ECO:0000256" key="6">
    <source>
        <dbReference type="ARBA" id="ARBA00023237"/>
    </source>
</evidence>
<comment type="caution">
    <text evidence="9">The sequence shown here is derived from an EMBL/GenBank/DDBJ whole genome shotgun (WGS) entry which is preliminary data.</text>
</comment>
<feature type="chain" id="PRO_5042303651" description="Lipid A acyltransferase PagP" evidence="8">
    <location>
        <begin position="27"/>
        <end position="211"/>
    </location>
</feature>
<keyword evidence="6 8" id="KW-0998">Cell outer membrane</keyword>
<proteinExistence type="inferred from homology"/>
<comment type="subunit">
    <text evidence="8">Homodimer.</text>
</comment>
<keyword evidence="3 8" id="KW-0808">Transferase</keyword>
<feature type="site" description="Role in the phospholipid gating" evidence="8">
    <location>
        <position position="198"/>
    </location>
</feature>
<comment type="function">
    <text evidence="8">Transfers a fatty acid residue from the sn-1 position of a phospholipid to the N-linked hydroxyfatty acid chain on the proximal unit of lipid A or its precursors.</text>
</comment>
<dbReference type="NCBIfam" id="NF008271">
    <property type="entry name" value="PRK11045.1"/>
    <property type="match status" value="1"/>
</dbReference>
<gene>
    <name evidence="8" type="primary">pagP</name>
    <name evidence="9" type="ORF">M997_2308</name>
</gene>
<dbReference type="FunFam" id="2.40.160.20:FF:000002">
    <property type="entry name" value="Lipid A palmitoyltransferase PagP"/>
    <property type="match status" value="1"/>
</dbReference>
<evidence type="ECO:0000256" key="8">
    <source>
        <dbReference type="HAMAP-Rule" id="MF_00837"/>
    </source>
</evidence>
<evidence type="ECO:0000256" key="2">
    <source>
        <dbReference type="ARBA" id="ARBA00006368"/>
    </source>
</evidence>
<dbReference type="EC" id="2.3.1.251" evidence="8"/>
<keyword evidence="7 8" id="KW-0012">Acyltransferase</keyword>
<evidence type="ECO:0000256" key="3">
    <source>
        <dbReference type="ARBA" id="ARBA00022679"/>
    </source>
</evidence>
<feature type="active site" evidence="8">
    <location>
        <position position="84"/>
    </location>
</feature>
<dbReference type="RefSeq" id="WP_064720264.1">
    <property type="nucleotide sequence ID" value="NZ_LXEV01000024.1"/>
</dbReference>
<dbReference type="HAMAP" id="MF_00837">
    <property type="entry name" value="PagP_transferase"/>
    <property type="match status" value="1"/>
</dbReference>
<dbReference type="GO" id="GO:0009245">
    <property type="term" value="P:lipid A biosynthetic process"/>
    <property type="evidence" value="ECO:0007669"/>
    <property type="project" value="UniProtKB-UniRule"/>
</dbReference>
<dbReference type="InterPro" id="IPR011250">
    <property type="entry name" value="OMP/PagP_B-barrel"/>
</dbReference>
<dbReference type="SUPFAM" id="SSF56925">
    <property type="entry name" value="OMPA-like"/>
    <property type="match status" value="1"/>
</dbReference>
<evidence type="ECO:0000256" key="1">
    <source>
        <dbReference type="ARBA" id="ARBA00004442"/>
    </source>
</evidence>